<keyword evidence="5" id="KW-1185">Reference proteome</keyword>
<comment type="caution">
    <text evidence="4">The sequence shown here is derived from an EMBL/GenBank/DDBJ whole genome shotgun (WGS) entry which is preliminary data.</text>
</comment>
<dbReference type="EMBL" id="BSOW01000038">
    <property type="protein sequence ID" value="GLR90843.1"/>
    <property type="molecule type" value="Genomic_DNA"/>
</dbReference>
<dbReference type="SMART" id="SM00448">
    <property type="entry name" value="REC"/>
    <property type="match status" value="1"/>
</dbReference>
<dbReference type="Proteomes" id="UP001156905">
    <property type="component" value="Unassembled WGS sequence"/>
</dbReference>
<gene>
    <name evidence="4" type="ORF">GCM10007857_75590</name>
</gene>
<accession>A0ABQ6BAN9</accession>
<dbReference type="InterPro" id="IPR001789">
    <property type="entry name" value="Sig_transdc_resp-reg_receiver"/>
</dbReference>
<dbReference type="InterPro" id="IPR050595">
    <property type="entry name" value="Bact_response_regulator"/>
</dbReference>
<dbReference type="InterPro" id="IPR011006">
    <property type="entry name" value="CheY-like_superfamily"/>
</dbReference>
<dbReference type="RefSeq" id="WP_284273914.1">
    <property type="nucleotide sequence ID" value="NZ_BSOW01000038.1"/>
</dbReference>
<evidence type="ECO:0000256" key="1">
    <source>
        <dbReference type="ARBA" id="ARBA00022553"/>
    </source>
</evidence>
<feature type="modified residue" description="4-aspartylphosphate" evidence="2">
    <location>
        <position position="76"/>
    </location>
</feature>
<name>A0ABQ6BAN9_9BRAD</name>
<evidence type="ECO:0000313" key="5">
    <source>
        <dbReference type="Proteomes" id="UP001156905"/>
    </source>
</evidence>
<dbReference type="PROSITE" id="PS50110">
    <property type="entry name" value="RESPONSE_REGULATORY"/>
    <property type="match status" value="1"/>
</dbReference>
<dbReference type="Pfam" id="PF00072">
    <property type="entry name" value="Response_reg"/>
    <property type="match status" value="1"/>
</dbReference>
<keyword evidence="1 2" id="KW-0597">Phosphoprotein</keyword>
<dbReference type="Gene3D" id="3.40.50.2300">
    <property type="match status" value="1"/>
</dbReference>
<evidence type="ECO:0000313" key="4">
    <source>
        <dbReference type="EMBL" id="GLR90843.1"/>
    </source>
</evidence>
<dbReference type="PANTHER" id="PTHR44591">
    <property type="entry name" value="STRESS RESPONSE REGULATOR PROTEIN 1"/>
    <property type="match status" value="1"/>
</dbReference>
<evidence type="ECO:0000256" key="2">
    <source>
        <dbReference type="PROSITE-ProRule" id="PRU00169"/>
    </source>
</evidence>
<reference evidence="5" key="1">
    <citation type="journal article" date="2019" name="Int. J. Syst. Evol. Microbiol.">
        <title>The Global Catalogue of Microorganisms (GCM) 10K type strain sequencing project: providing services to taxonomists for standard genome sequencing and annotation.</title>
        <authorList>
            <consortium name="The Broad Institute Genomics Platform"/>
            <consortium name="The Broad Institute Genome Sequencing Center for Infectious Disease"/>
            <person name="Wu L."/>
            <person name="Ma J."/>
        </authorList>
    </citation>
    <scope>NUCLEOTIDE SEQUENCE [LARGE SCALE GENOMIC DNA]</scope>
    <source>
        <strain evidence="5">NBRC 102520</strain>
    </source>
</reference>
<protein>
    <submittedName>
        <fullName evidence="4">Response regulator</fullName>
    </submittedName>
</protein>
<evidence type="ECO:0000259" key="3">
    <source>
        <dbReference type="PROSITE" id="PS50110"/>
    </source>
</evidence>
<organism evidence="4 5">
    <name type="scientific">Bradyrhizobium iriomotense</name>
    <dbReference type="NCBI Taxonomy" id="441950"/>
    <lineage>
        <taxon>Bacteria</taxon>
        <taxon>Pseudomonadati</taxon>
        <taxon>Pseudomonadota</taxon>
        <taxon>Alphaproteobacteria</taxon>
        <taxon>Hyphomicrobiales</taxon>
        <taxon>Nitrobacteraceae</taxon>
        <taxon>Bradyrhizobium</taxon>
    </lineage>
</organism>
<feature type="domain" description="Response regulatory" evidence="3">
    <location>
        <begin position="27"/>
        <end position="141"/>
    </location>
</feature>
<sequence length="153" mass="17189">MALSAGLGVRQWLIYRWWNERLTENPLISIVDDDDLFRTAIEKLVKSLGLEVRSFSSAESYLQSSWVKTTRCLIADIQMSNMSGLELQEHLSHLGFDIPIIFVTAYPDDAVRTKAMNAGAVCFLQKPIDLQGRRLADCLQDALSRTKRPSAGT</sequence>
<dbReference type="SUPFAM" id="SSF52172">
    <property type="entry name" value="CheY-like"/>
    <property type="match status" value="1"/>
</dbReference>
<proteinExistence type="predicted"/>
<dbReference type="PANTHER" id="PTHR44591:SF25">
    <property type="entry name" value="CHEMOTAXIS TWO-COMPONENT RESPONSE REGULATOR"/>
    <property type="match status" value="1"/>
</dbReference>